<accession>A0A4S4MNP0</accession>
<organism evidence="1 2">
    <name type="scientific">Antrodiella citrinella</name>
    <dbReference type="NCBI Taxonomy" id="2447956"/>
    <lineage>
        <taxon>Eukaryota</taxon>
        <taxon>Fungi</taxon>
        <taxon>Dikarya</taxon>
        <taxon>Basidiomycota</taxon>
        <taxon>Agaricomycotina</taxon>
        <taxon>Agaricomycetes</taxon>
        <taxon>Polyporales</taxon>
        <taxon>Steccherinaceae</taxon>
        <taxon>Antrodiella</taxon>
    </lineage>
</organism>
<gene>
    <name evidence="1" type="ORF">EUX98_g6627</name>
</gene>
<sequence>MLDVFWKTTAENPDSSIIVICWALMPPIRAAIFKAATYHGPDFGRGIDDEQLTRYHDKRLNLSFNGTAPKLLPA</sequence>
<evidence type="ECO:0000313" key="1">
    <source>
        <dbReference type="EMBL" id="THH27562.1"/>
    </source>
</evidence>
<dbReference type="AlphaFoldDB" id="A0A4S4MNP0"/>
<dbReference type="Proteomes" id="UP000308730">
    <property type="component" value="Unassembled WGS sequence"/>
</dbReference>
<evidence type="ECO:0000313" key="2">
    <source>
        <dbReference type="Proteomes" id="UP000308730"/>
    </source>
</evidence>
<comment type="caution">
    <text evidence="1">The sequence shown here is derived from an EMBL/GenBank/DDBJ whole genome shotgun (WGS) entry which is preliminary data.</text>
</comment>
<dbReference type="EMBL" id="SGPM01000242">
    <property type="protein sequence ID" value="THH27562.1"/>
    <property type="molecule type" value="Genomic_DNA"/>
</dbReference>
<keyword evidence="2" id="KW-1185">Reference proteome</keyword>
<protein>
    <submittedName>
        <fullName evidence="1">Uncharacterized protein</fullName>
    </submittedName>
</protein>
<proteinExistence type="predicted"/>
<reference evidence="1 2" key="1">
    <citation type="submission" date="2019-02" db="EMBL/GenBank/DDBJ databases">
        <title>Genome sequencing of the rare red list fungi Antrodiella citrinella (Flaviporus citrinellus).</title>
        <authorList>
            <person name="Buettner E."/>
            <person name="Kellner H."/>
        </authorList>
    </citation>
    <scope>NUCLEOTIDE SEQUENCE [LARGE SCALE GENOMIC DNA]</scope>
    <source>
        <strain evidence="1 2">DSM 108506</strain>
    </source>
</reference>
<name>A0A4S4MNP0_9APHY</name>